<dbReference type="Pfam" id="PF00004">
    <property type="entry name" value="AAA"/>
    <property type="match status" value="1"/>
</dbReference>
<feature type="region of interest" description="Disordered" evidence="3">
    <location>
        <begin position="73"/>
        <end position="110"/>
    </location>
</feature>
<dbReference type="SMART" id="SM00382">
    <property type="entry name" value="AAA"/>
    <property type="match status" value="1"/>
</dbReference>
<dbReference type="Pfam" id="PF23232">
    <property type="entry name" value="AAA_lid_13"/>
    <property type="match status" value="1"/>
</dbReference>
<name>A0ABR1RP51_9PEZI</name>
<dbReference type="InterPro" id="IPR022812">
    <property type="entry name" value="Dynamin"/>
</dbReference>
<dbReference type="InterPro" id="IPR027417">
    <property type="entry name" value="P-loop_NTPase"/>
</dbReference>
<feature type="domain" description="Dynamin-type G" evidence="5">
    <location>
        <begin position="805"/>
        <end position="1090"/>
    </location>
</feature>
<accession>A0ABR1RP51</accession>
<dbReference type="EMBL" id="JAQQWI010000012">
    <property type="protein sequence ID" value="KAK8016023.1"/>
    <property type="molecule type" value="Genomic_DNA"/>
</dbReference>
<proteinExistence type="predicted"/>
<reference evidence="6 7" key="1">
    <citation type="submission" date="2023-01" db="EMBL/GenBank/DDBJ databases">
        <title>Analysis of 21 Apiospora genomes using comparative genomics revels a genus with tremendous synthesis potential of carbohydrate active enzymes and secondary metabolites.</title>
        <authorList>
            <person name="Sorensen T."/>
        </authorList>
    </citation>
    <scope>NUCLEOTIDE SEQUENCE [LARGE SCALE GENOMIC DNA]</scope>
    <source>
        <strain evidence="6 7">CBS 20057</strain>
    </source>
</reference>
<dbReference type="InterPro" id="IPR001401">
    <property type="entry name" value="Dynamin_GTPase"/>
</dbReference>
<dbReference type="InterPro" id="IPR003593">
    <property type="entry name" value="AAA+_ATPase"/>
</dbReference>
<dbReference type="SUPFAM" id="SSF52540">
    <property type="entry name" value="P-loop containing nucleoside triphosphate hydrolases"/>
    <property type="match status" value="2"/>
</dbReference>
<keyword evidence="1" id="KW-0547">Nucleotide-binding</keyword>
<dbReference type="InterPro" id="IPR056599">
    <property type="entry name" value="AAA_lid_fung"/>
</dbReference>
<dbReference type="InterPro" id="IPR000375">
    <property type="entry name" value="Dynamin_stalk"/>
</dbReference>
<dbReference type="PRINTS" id="PR00195">
    <property type="entry name" value="DYNAMIN"/>
</dbReference>
<dbReference type="Proteomes" id="UP001396898">
    <property type="component" value="Unassembled WGS sequence"/>
</dbReference>
<gene>
    <name evidence="6" type="ORF">PG991_008911</name>
</gene>
<dbReference type="Pfam" id="PF01031">
    <property type="entry name" value="Dynamin_M"/>
    <property type="match status" value="1"/>
</dbReference>
<evidence type="ECO:0000256" key="3">
    <source>
        <dbReference type="SAM" id="MobiDB-lite"/>
    </source>
</evidence>
<feature type="compositionally biased region" description="Basic and acidic residues" evidence="3">
    <location>
        <begin position="1196"/>
        <end position="1217"/>
    </location>
</feature>
<protein>
    <recommendedName>
        <fullName evidence="8">AAA+ ATPase domain-containing protein</fullName>
    </recommendedName>
</protein>
<dbReference type="PROSITE" id="PS51388">
    <property type="entry name" value="GED"/>
    <property type="match status" value="1"/>
</dbReference>
<evidence type="ECO:0008006" key="8">
    <source>
        <dbReference type="Google" id="ProtNLM"/>
    </source>
</evidence>
<dbReference type="InterPro" id="IPR003959">
    <property type="entry name" value="ATPase_AAA_core"/>
</dbReference>
<organism evidence="6 7">
    <name type="scientific">Apiospora marii</name>
    <dbReference type="NCBI Taxonomy" id="335849"/>
    <lineage>
        <taxon>Eukaryota</taxon>
        <taxon>Fungi</taxon>
        <taxon>Dikarya</taxon>
        <taxon>Ascomycota</taxon>
        <taxon>Pezizomycotina</taxon>
        <taxon>Sordariomycetes</taxon>
        <taxon>Xylariomycetidae</taxon>
        <taxon>Amphisphaeriales</taxon>
        <taxon>Apiosporaceae</taxon>
        <taxon>Apiospora</taxon>
    </lineage>
</organism>
<dbReference type="CDD" id="cd19481">
    <property type="entry name" value="RecA-like_protease"/>
    <property type="match status" value="1"/>
</dbReference>
<dbReference type="CDD" id="cd08771">
    <property type="entry name" value="DLP_1"/>
    <property type="match status" value="1"/>
</dbReference>
<dbReference type="InterPro" id="IPR030381">
    <property type="entry name" value="G_DYNAMIN_dom"/>
</dbReference>
<feature type="region of interest" description="Disordered" evidence="3">
    <location>
        <begin position="1189"/>
        <end position="1218"/>
    </location>
</feature>
<dbReference type="PANTHER" id="PTHR46411">
    <property type="entry name" value="FAMILY ATPASE, PUTATIVE-RELATED"/>
    <property type="match status" value="1"/>
</dbReference>
<dbReference type="SMART" id="SM00053">
    <property type="entry name" value="DYNc"/>
    <property type="match status" value="1"/>
</dbReference>
<feature type="region of interest" description="Disordered" evidence="3">
    <location>
        <begin position="1"/>
        <end position="49"/>
    </location>
</feature>
<evidence type="ECO:0000313" key="6">
    <source>
        <dbReference type="EMBL" id="KAK8016023.1"/>
    </source>
</evidence>
<evidence type="ECO:0000259" key="5">
    <source>
        <dbReference type="PROSITE" id="PS51718"/>
    </source>
</evidence>
<dbReference type="InterPro" id="IPR020850">
    <property type="entry name" value="GED_dom"/>
</dbReference>
<sequence>FDFDAFLHDNDGGFDPSTVLEHDSDAARGPPGNAADPGPKDSNMAAKQMQLAQLEQERLLNQHNERRKIMAALENRKTDTTSATNSSSPCHGAVRAKAQDTPPGPSRGPPGLDMQSVANCLGIPAGAASSLEDMQAYISDLQRLRLSISGPQKLQTAPPPAPRRLDIHRVVDENGSSPRLYLDRPHWNEGDGWVLMGNLPISNVRAYLAKYPEVCFIRCRHYVHSKTVDALDRDATGNVLVAHESESVIPVEQSLASAIWKFNAFLDPNNKASTLPKLQIVPDFSNDWLNHDENPFLLYSPYRAFYHVKGESMDRFTRNLNGLERALFRRASDYILDECKAQFAEIDALVSKGKITNAYLPGEWFWKCRKPQMIAYREDTDKPIDHIAAQRYMIDVAVYHELHPTAAVLRHGKVETKSDIGTEAMEHPDPPDTTFVYLAPPSMRGFNLKTKKWCDLSLDGFAEVAWNTDAFANLVLDIKTKRLIQALISNQIEAELSTDIISGKGNGLIMLLHGGPGTGKTLTAESVAEIAQRPLYPVTCGDIGTEPGAVEKYLESVLSLGKAWGCVVLLDEADVFLEQRSLEDLHRNALVSVFLRVLEYYDGILVLTSNRVGTFDEAFKSRIQLAVHYASLTGHQRVEIWGNFLARLKRLDEEGIDFPDLERHVGDLARHRMNGREIRNVITTARQFARWERKQGGGAGYLLNYKVMEEIIETSGKFDKYIEELNGGVTNDELAEDEGLSSYLALRCGEVEKGGREYFGQQKLEQTIMALDEACPERLSDLCSEDQLKLIDAINRLRPQGIDHDVSTPQIIVCGDRSSGKSSLLRAITGLSFPVGNDICTRFPIKHAWRRDRRFNVSASVVPLHPRDESDRQVLPSREAELETLDGLGSSIKAAESIMDISATGTSFSTSTLQKEISGPRQPHFTIVDLPGLVPAQTKHLEDVDAKRIQDVVTSYMKNPRSIILAVVSAKDESVNQDVLYLAHSVDPGGNRTLGIITKPDTLDPGSKREARYASLARNQEIEFDLGWHVMMNSDSEAGETSTSASRDEQEAAFLGQGVWGQLPRSMLGAEQLRGRLCKILSDRTTLDLPKLMSDIERKRGACKEELAKLGLPRDTYNEQQFHLLQISQSFQRIAKSAIDGNWNHPFFEVRDEAPNDYQCRIRAYVQHLHRDFHNHIWEYGHRREIIDQEDDDDGDRTARGEGKKEAEKEESKEKVYEGSVNTKPLKVIRLTRDEFVKHVKRKIEDLRGCELPGPLNPLVVGELFREQSAPWEFMTRDYVKFIWKTCKRFLEVAITHVADDAETATAILQLIVEPSMKRIWKDVQDKTEHILQFHRRIQPITYNVKVMERVAKVRTARRRAALSRTLKIFFNMQRRSTVEHGTFQLNDLLGALDELYTAEETDTTNATDALDILEVYYKIVLDRFIDNIAIEVIEVCLMSALPDILSPAGVYKMDPVLLRNVAGESEDRRALRARLSEQLEILAEAAQTCKHFESIADTREYRSPLRNEEGPFRDGMHTQIDDVEPPGPEYYVWDLGERCRQKKTEK</sequence>
<feature type="non-terminal residue" evidence="6">
    <location>
        <position position="1"/>
    </location>
</feature>
<comment type="caution">
    <text evidence="6">The sequence shown here is derived from an EMBL/GenBank/DDBJ whole genome shotgun (WGS) entry which is preliminary data.</text>
</comment>
<dbReference type="InterPro" id="IPR045063">
    <property type="entry name" value="Dynamin_N"/>
</dbReference>
<evidence type="ECO:0000256" key="1">
    <source>
        <dbReference type="ARBA" id="ARBA00022741"/>
    </source>
</evidence>
<dbReference type="PROSITE" id="PS51718">
    <property type="entry name" value="G_DYNAMIN_2"/>
    <property type="match status" value="1"/>
</dbReference>
<feature type="compositionally biased region" description="Polar residues" evidence="3">
    <location>
        <begin position="80"/>
        <end position="89"/>
    </location>
</feature>
<dbReference type="Gene3D" id="3.40.50.300">
    <property type="entry name" value="P-loop containing nucleotide triphosphate hydrolases"/>
    <property type="match status" value="2"/>
</dbReference>
<feature type="domain" description="GED" evidence="4">
    <location>
        <begin position="1407"/>
        <end position="1498"/>
    </location>
</feature>
<feature type="compositionally biased region" description="Basic and acidic residues" evidence="3">
    <location>
        <begin position="1"/>
        <end position="11"/>
    </location>
</feature>
<keyword evidence="7" id="KW-1185">Reference proteome</keyword>
<keyword evidence="2" id="KW-0342">GTP-binding</keyword>
<evidence type="ECO:0000259" key="4">
    <source>
        <dbReference type="PROSITE" id="PS51388"/>
    </source>
</evidence>
<evidence type="ECO:0000313" key="7">
    <source>
        <dbReference type="Proteomes" id="UP001396898"/>
    </source>
</evidence>
<evidence type="ECO:0000256" key="2">
    <source>
        <dbReference type="ARBA" id="ARBA00023134"/>
    </source>
</evidence>
<dbReference type="PANTHER" id="PTHR46411:SF2">
    <property type="entry name" value="AAA+ ATPASE DOMAIN-CONTAINING PROTEIN"/>
    <property type="match status" value="1"/>
</dbReference>
<dbReference type="Pfam" id="PF00350">
    <property type="entry name" value="Dynamin_N"/>
    <property type="match status" value="1"/>
</dbReference>